<accession>A0A4V1ERM2</accession>
<dbReference type="PANTHER" id="PTHR20275">
    <property type="entry name" value="NAD KINASE"/>
    <property type="match status" value="1"/>
</dbReference>
<dbReference type="PANTHER" id="PTHR20275:SF0">
    <property type="entry name" value="NAD KINASE"/>
    <property type="match status" value="1"/>
</dbReference>
<comment type="caution">
    <text evidence="6">Lacks conserved residue(s) required for the propagation of feature annotation.</text>
</comment>
<dbReference type="Proteomes" id="UP000298602">
    <property type="component" value="Chromosome"/>
</dbReference>
<keyword evidence="4 6" id="KW-0520">NAD</keyword>
<comment type="similarity">
    <text evidence="6">Belongs to the NAD kinase family.</text>
</comment>
<dbReference type="Gene3D" id="2.60.200.30">
    <property type="entry name" value="Probable inorganic polyphosphate/atp-NAD kinase, domain 2"/>
    <property type="match status" value="1"/>
</dbReference>
<reference evidence="7 8" key="1">
    <citation type="submission" date="2019-05" db="EMBL/GenBank/DDBJ databases">
        <title>The Complete Genome Sequence of the n-alkane-degrading Desulfoglaeba alkanexedens ALDC reveals multiple alkylsuccinate synthase gene clusters.</title>
        <authorList>
            <person name="Callaghan A.V."/>
            <person name="Davidova I.A."/>
            <person name="Duncan K.E."/>
            <person name="Morris B."/>
            <person name="McInerney M.J."/>
        </authorList>
    </citation>
    <scope>NUCLEOTIDE SEQUENCE [LARGE SCALE GENOMIC DNA]</scope>
    <source>
        <strain evidence="7 8">ALDC</strain>
    </source>
</reference>
<feature type="binding site" evidence="6">
    <location>
        <position position="325"/>
    </location>
    <ligand>
        <name>NAD(+)</name>
        <dbReference type="ChEBI" id="CHEBI:57540"/>
    </ligand>
</feature>
<dbReference type="OrthoDB" id="9774737at2"/>
<dbReference type="HAMAP" id="MF_00361">
    <property type="entry name" value="NAD_kinase"/>
    <property type="match status" value="1"/>
</dbReference>
<comment type="cofactor">
    <cofactor evidence="6">
        <name>a divalent metal cation</name>
        <dbReference type="ChEBI" id="CHEBI:60240"/>
    </cofactor>
</comment>
<feature type="binding site" evidence="6">
    <location>
        <position position="253"/>
    </location>
    <ligand>
        <name>NAD(+)</name>
        <dbReference type="ChEBI" id="CHEBI:57540"/>
    </ligand>
</feature>
<dbReference type="Pfam" id="PF20143">
    <property type="entry name" value="NAD_kinase_C"/>
    <property type="match status" value="1"/>
</dbReference>
<dbReference type="GO" id="GO:0003951">
    <property type="term" value="F:NAD+ kinase activity"/>
    <property type="evidence" value="ECO:0007669"/>
    <property type="project" value="UniProtKB-UniRule"/>
</dbReference>
<dbReference type="KEGG" id="dax:FDQ92_08115"/>
<feature type="binding site" evidence="6">
    <location>
        <begin position="266"/>
        <end position="271"/>
    </location>
    <ligand>
        <name>NAD(+)</name>
        <dbReference type="ChEBI" id="CHEBI:57540"/>
    </ligand>
</feature>
<evidence type="ECO:0000256" key="2">
    <source>
        <dbReference type="ARBA" id="ARBA00022777"/>
    </source>
</evidence>
<keyword evidence="1 6" id="KW-0808">Transferase</keyword>
<keyword evidence="6" id="KW-0067">ATP-binding</keyword>
<sequence length="368" mass="41028">MPHEAQRFGDQFTDMHFVVNNEDALRSSKDVLGLRVHSAHFRRCHRIPLHFAAYFAAFHLTNVFRCIFIICFPKIGGLQARRPNNMKRIVLIYKRGRSDAASLARRMKQWMEGLGLDVMSQQNSAIPDFQAEIDEPELPADTDAVVVLGGDGTFLSVARAVRDRPIPVVGVNLGGLGFLTEIAHESCFSELGEILEGRYEIEERMRLQVSLWREGREVFSQTVLNDAVVNKGALARIVNFHTSIDGRYLTHYRADGIIVATPTGSTAYNLSAGGPIVYPTAWDVIVTPICSFTLTNRPIILPGSARIELTLDDKAQDVALTCDGQIGRKLLPQDRILITAAPAPLRLIKSPSMDYFDILRTKLKWGTN</sequence>
<evidence type="ECO:0000256" key="6">
    <source>
        <dbReference type="HAMAP-Rule" id="MF_00361"/>
    </source>
</evidence>
<feature type="binding site" evidence="6">
    <location>
        <position position="255"/>
    </location>
    <ligand>
        <name>NAD(+)</name>
        <dbReference type="ChEBI" id="CHEBI:57540"/>
    </ligand>
</feature>
<comment type="subcellular location">
    <subcellularLocation>
        <location evidence="6">Cytoplasm</location>
    </subcellularLocation>
</comment>
<keyword evidence="2 6" id="KW-0418">Kinase</keyword>
<dbReference type="InterPro" id="IPR017438">
    <property type="entry name" value="ATP-NAD_kinase_N"/>
</dbReference>
<evidence type="ECO:0000256" key="3">
    <source>
        <dbReference type="ARBA" id="ARBA00022857"/>
    </source>
</evidence>
<keyword evidence="3 6" id="KW-0521">NADP</keyword>
<dbReference type="InterPro" id="IPR002504">
    <property type="entry name" value="NADK"/>
</dbReference>
<evidence type="ECO:0000256" key="5">
    <source>
        <dbReference type="ARBA" id="ARBA00047925"/>
    </source>
</evidence>
<evidence type="ECO:0000313" key="8">
    <source>
        <dbReference type="Proteomes" id="UP000298602"/>
    </source>
</evidence>
<keyword evidence="6" id="KW-0963">Cytoplasm</keyword>
<comment type="function">
    <text evidence="6">Involved in the regulation of the intracellular balance of NAD and NADP, and is a key enzyme in the biosynthesis of NADP. Catalyzes specifically the phosphorylation on 2'-hydroxyl of the adenosine moiety of NAD to yield NADP.</text>
</comment>
<feature type="binding site" evidence="6">
    <location>
        <position position="236"/>
    </location>
    <ligand>
        <name>NAD(+)</name>
        <dbReference type="ChEBI" id="CHEBI:57540"/>
    </ligand>
</feature>
<dbReference type="GO" id="GO:0005737">
    <property type="term" value="C:cytoplasm"/>
    <property type="evidence" value="ECO:0007669"/>
    <property type="project" value="UniProtKB-SubCell"/>
</dbReference>
<name>A0A4V1ERM2_9BACT</name>
<dbReference type="Pfam" id="PF01513">
    <property type="entry name" value="NAD_kinase"/>
    <property type="match status" value="1"/>
</dbReference>
<comment type="catalytic activity">
    <reaction evidence="5 6">
        <text>NAD(+) + ATP = ADP + NADP(+) + H(+)</text>
        <dbReference type="Rhea" id="RHEA:18629"/>
        <dbReference type="ChEBI" id="CHEBI:15378"/>
        <dbReference type="ChEBI" id="CHEBI:30616"/>
        <dbReference type="ChEBI" id="CHEBI:57540"/>
        <dbReference type="ChEBI" id="CHEBI:58349"/>
        <dbReference type="ChEBI" id="CHEBI:456216"/>
        <dbReference type="EC" id="2.7.1.23"/>
    </reaction>
</comment>
<feature type="binding site" evidence="6">
    <location>
        <begin position="151"/>
        <end position="152"/>
    </location>
    <ligand>
        <name>NAD(+)</name>
        <dbReference type="ChEBI" id="CHEBI:57540"/>
    </ligand>
</feature>
<protein>
    <recommendedName>
        <fullName evidence="6">NAD kinase</fullName>
        <ecNumber evidence="6">2.7.1.23</ecNumber>
    </recommendedName>
    <alternativeName>
        <fullName evidence="6">ATP-dependent NAD kinase</fullName>
    </alternativeName>
</protein>
<dbReference type="EMBL" id="CP040098">
    <property type="protein sequence ID" value="QCQ22131.1"/>
    <property type="molecule type" value="Genomic_DNA"/>
</dbReference>
<dbReference type="GO" id="GO:0051287">
    <property type="term" value="F:NAD binding"/>
    <property type="evidence" value="ECO:0007669"/>
    <property type="project" value="UniProtKB-ARBA"/>
</dbReference>
<proteinExistence type="inferred from homology"/>
<dbReference type="AlphaFoldDB" id="A0A4V1ERM2"/>
<dbReference type="GO" id="GO:0019674">
    <property type="term" value="P:NAD+ metabolic process"/>
    <property type="evidence" value="ECO:0007669"/>
    <property type="project" value="InterPro"/>
</dbReference>
<gene>
    <name evidence="6" type="primary">nadK</name>
    <name evidence="7" type="ORF">FDQ92_08115</name>
</gene>
<dbReference type="EC" id="2.7.1.23" evidence="6"/>
<dbReference type="GO" id="GO:0006741">
    <property type="term" value="P:NADP+ biosynthetic process"/>
    <property type="evidence" value="ECO:0007669"/>
    <property type="project" value="UniProtKB-UniRule"/>
</dbReference>
<keyword evidence="8" id="KW-1185">Reference proteome</keyword>
<dbReference type="GO" id="GO:0005524">
    <property type="term" value="F:ATP binding"/>
    <property type="evidence" value="ECO:0007669"/>
    <property type="project" value="UniProtKB-KW"/>
</dbReference>
<organism evidence="7 8">
    <name type="scientific">Desulfoglaeba alkanexedens ALDC</name>
    <dbReference type="NCBI Taxonomy" id="980445"/>
    <lineage>
        <taxon>Bacteria</taxon>
        <taxon>Pseudomonadati</taxon>
        <taxon>Thermodesulfobacteriota</taxon>
        <taxon>Syntrophobacteria</taxon>
        <taxon>Syntrophobacterales</taxon>
        <taxon>Syntrophobacteraceae</taxon>
        <taxon>Desulfoglaeba</taxon>
    </lineage>
</organism>
<reference evidence="7 8" key="2">
    <citation type="submission" date="2019-05" db="EMBL/GenBank/DDBJ databases">
        <authorList>
            <person name="Suflita J.M."/>
            <person name="Marks C.R."/>
        </authorList>
    </citation>
    <scope>NUCLEOTIDE SEQUENCE [LARGE SCALE GENOMIC DNA]</scope>
    <source>
        <strain evidence="7 8">ALDC</strain>
    </source>
</reference>
<dbReference type="SUPFAM" id="SSF111331">
    <property type="entry name" value="NAD kinase/diacylglycerol kinase-like"/>
    <property type="match status" value="1"/>
</dbReference>
<keyword evidence="6" id="KW-0547">Nucleotide-binding</keyword>
<dbReference type="GO" id="GO:0046872">
    <property type="term" value="F:metal ion binding"/>
    <property type="evidence" value="ECO:0007669"/>
    <property type="project" value="UniProtKB-UniRule"/>
</dbReference>
<feature type="binding site" evidence="6">
    <location>
        <begin position="225"/>
        <end position="226"/>
    </location>
    <ligand>
        <name>NAD(+)</name>
        <dbReference type="ChEBI" id="CHEBI:57540"/>
    </ligand>
</feature>
<evidence type="ECO:0000313" key="7">
    <source>
        <dbReference type="EMBL" id="QCQ22131.1"/>
    </source>
</evidence>
<evidence type="ECO:0000256" key="4">
    <source>
        <dbReference type="ARBA" id="ARBA00023027"/>
    </source>
</evidence>
<dbReference type="InterPro" id="IPR016064">
    <property type="entry name" value="NAD/diacylglycerol_kinase_sf"/>
</dbReference>
<evidence type="ECO:0000256" key="1">
    <source>
        <dbReference type="ARBA" id="ARBA00022679"/>
    </source>
</evidence>
<dbReference type="InterPro" id="IPR017437">
    <property type="entry name" value="ATP-NAD_kinase_PpnK-typ_C"/>
</dbReference>
<feature type="active site" description="Proton acceptor" evidence="6">
    <location>
        <position position="151"/>
    </location>
</feature>
<dbReference type="Gene3D" id="3.40.50.10330">
    <property type="entry name" value="Probable inorganic polyphosphate/atp-NAD kinase, domain 1"/>
    <property type="match status" value="1"/>
</dbReference>